<feature type="domain" description="MPN" evidence="7">
    <location>
        <begin position="98"/>
        <end position="215"/>
    </location>
</feature>
<dbReference type="Proteomes" id="UP000228635">
    <property type="component" value="Unassembled WGS sequence"/>
</dbReference>
<dbReference type="InterPro" id="IPR037518">
    <property type="entry name" value="MPN"/>
</dbReference>
<dbReference type="InterPro" id="IPR046778">
    <property type="entry name" value="UPF0758_N"/>
</dbReference>
<dbReference type="AlphaFoldDB" id="A0A2M6WHH3"/>
<evidence type="ECO:0000256" key="3">
    <source>
        <dbReference type="ARBA" id="ARBA00022801"/>
    </source>
</evidence>
<dbReference type="NCBIfam" id="TIGR00608">
    <property type="entry name" value="radc"/>
    <property type="match status" value="1"/>
</dbReference>
<dbReference type="PROSITE" id="PS01302">
    <property type="entry name" value="UPF0758"/>
    <property type="match status" value="1"/>
</dbReference>
<keyword evidence="1" id="KW-0645">Protease</keyword>
<dbReference type="Pfam" id="PF20582">
    <property type="entry name" value="UPF0758_N"/>
    <property type="match status" value="1"/>
</dbReference>
<evidence type="ECO:0000256" key="4">
    <source>
        <dbReference type="ARBA" id="ARBA00022833"/>
    </source>
</evidence>
<dbReference type="CDD" id="cd08071">
    <property type="entry name" value="MPN_DUF2466"/>
    <property type="match status" value="1"/>
</dbReference>
<evidence type="ECO:0000256" key="5">
    <source>
        <dbReference type="ARBA" id="ARBA00023049"/>
    </source>
</evidence>
<accession>A0A2M6WHH3</accession>
<proteinExistence type="inferred from homology"/>
<gene>
    <name evidence="8" type="ORF">COU08_03405</name>
</gene>
<dbReference type="EMBL" id="PFBA01000028">
    <property type="protein sequence ID" value="PIT92249.1"/>
    <property type="molecule type" value="Genomic_DNA"/>
</dbReference>
<dbReference type="Gene3D" id="3.40.140.10">
    <property type="entry name" value="Cytidine Deaminase, domain 2"/>
    <property type="match status" value="1"/>
</dbReference>
<keyword evidence="2" id="KW-0479">Metal-binding</keyword>
<dbReference type="PROSITE" id="PS50249">
    <property type="entry name" value="MPN"/>
    <property type="match status" value="1"/>
</dbReference>
<keyword evidence="4" id="KW-0862">Zinc</keyword>
<keyword evidence="5" id="KW-0482">Metalloprotease</keyword>
<dbReference type="InterPro" id="IPR001405">
    <property type="entry name" value="UPF0758"/>
</dbReference>
<evidence type="ECO:0000313" key="8">
    <source>
        <dbReference type="EMBL" id="PIT92249.1"/>
    </source>
</evidence>
<evidence type="ECO:0000256" key="2">
    <source>
        <dbReference type="ARBA" id="ARBA00022723"/>
    </source>
</evidence>
<dbReference type="PANTHER" id="PTHR30471">
    <property type="entry name" value="DNA REPAIR PROTEIN RADC"/>
    <property type="match status" value="1"/>
</dbReference>
<evidence type="ECO:0000256" key="1">
    <source>
        <dbReference type="ARBA" id="ARBA00022670"/>
    </source>
</evidence>
<sequence length="215" mass="23969">MKLTELKKTELPREKMEKYGAKRLRNFELIAIVLGSGIKGCNVLELARKIEKLITQKSANNVTLEDLRKIRGLGKAKAVQILAVISLVDRFGSERGVEVLSAKDIWNLCADFRAFKKEHMVAFYLDTQQQLIERRIISVGTLDTSLLHPRDVFEPALQLSAAGVVLAHNHPSGNLEPSDEDIAITKRVADAGDLLGITLIDHIIVSDKEFRVMDS</sequence>
<evidence type="ECO:0000313" key="9">
    <source>
        <dbReference type="Proteomes" id="UP000228635"/>
    </source>
</evidence>
<protein>
    <recommendedName>
        <fullName evidence="7">MPN domain-containing protein</fullName>
    </recommendedName>
</protein>
<dbReference type="InterPro" id="IPR025657">
    <property type="entry name" value="RadC_JAB"/>
</dbReference>
<dbReference type="GO" id="GO:0006508">
    <property type="term" value="P:proteolysis"/>
    <property type="evidence" value="ECO:0007669"/>
    <property type="project" value="UniProtKB-KW"/>
</dbReference>
<organism evidence="8 9">
    <name type="scientific">Candidatus Harrisonbacteria bacterium CG10_big_fil_rev_8_21_14_0_10_42_17</name>
    <dbReference type="NCBI Taxonomy" id="1974584"/>
    <lineage>
        <taxon>Bacteria</taxon>
        <taxon>Candidatus Harrisoniibacteriota</taxon>
    </lineage>
</organism>
<dbReference type="Pfam" id="PF04002">
    <property type="entry name" value="RadC"/>
    <property type="match status" value="1"/>
</dbReference>
<dbReference type="InterPro" id="IPR020891">
    <property type="entry name" value="UPF0758_CS"/>
</dbReference>
<dbReference type="GO" id="GO:0008237">
    <property type="term" value="F:metallopeptidase activity"/>
    <property type="evidence" value="ECO:0007669"/>
    <property type="project" value="UniProtKB-KW"/>
</dbReference>
<comment type="caution">
    <text evidence="8">The sequence shown here is derived from an EMBL/GenBank/DDBJ whole genome shotgun (WGS) entry which is preliminary data.</text>
</comment>
<evidence type="ECO:0000259" key="7">
    <source>
        <dbReference type="PROSITE" id="PS50249"/>
    </source>
</evidence>
<dbReference type="NCBIfam" id="NF000642">
    <property type="entry name" value="PRK00024.1"/>
    <property type="match status" value="1"/>
</dbReference>
<comment type="similarity">
    <text evidence="6">Belongs to the UPF0758 family.</text>
</comment>
<reference evidence="9" key="1">
    <citation type="submission" date="2017-09" db="EMBL/GenBank/DDBJ databases">
        <title>Depth-based differentiation of microbial function through sediment-hosted aquifers and enrichment of novel symbionts in the deep terrestrial subsurface.</title>
        <authorList>
            <person name="Probst A.J."/>
            <person name="Ladd B."/>
            <person name="Jarett J.K."/>
            <person name="Geller-Mcgrath D.E."/>
            <person name="Sieber C.M.K."/>
            <person name="Emerson J.B."/>
            <person name="Anantharaman K."/>
            <person name="Thomas B.C."/>
            <person name="Malmstrom R."/>
            <person name="Stieglmeier M."/>
            <person name="Klingl A."/>
            <person name="Woyke T."/>
            <person name="Ryan C.M."/>
            <person name="Banfield J.F."/>
        </authorList>
    </citation>
    <scope>NUCLEOTIDE SEQUENCE [LARGE SCALE GENOMIC DNA]</scope>
</reference>
<keyword evidence="3" id="KW-0378">Hydrolase</keyword>
<dbReference type="GO" id="GO:0046872">
    <property type="term" value="F:metal ion binding"/>
    <property type="evidence" value="ECO:0007669"/>
    <property type="project" value="UniProtKB-KW"/>
</dbReference>
<evidence type="ECO:0000256" key="6">
    <source>
        <dbReference type="RuleBase" id="RU003797"/>
    </source>
</evidence>
<name>A0A2M6WHH3_9BACT</name>
<dbReference type="PANTHER" id="PTHR30471:SF3">
    <property type="entry name" value="UPF0758 PROTEIN YEES-RELATED"/>
    <property type="match status" value="1"/>
</dbReference>